<sequence length="381" mass="43988">MEIESVLKSQIKIIVTDANYKHTLGIVRSLGRAGYYIVALGQNKRSQSFYSKYCKEKLISPDPKNEVEFVQFLENYLMNNKIDILLPVGYNSTITISNHRDKLLPLVTIPLAGKTAIEIASDKRKTLDLAKKLNILTPMEYYSVKGINKYPVVVKGIYESGQIRYINSQEEVNRIDFSTNVVQEYIPGDGYGLYALFNKGELRTFFMHQRIREYPITGGSSTCAKSVFYEELKNTGIRILKELKWHGVAMVEFKKDTRNDNYVLMEINPKFWGSLDLSISSNLDFPRLLVEMSLKGDIEPIDNYSKDIIFRWPFPDDFLFLFSKPSSIIPMIRELFNKKAFSNIMIEDFFPNIIQIINTIIVLKSKILNKNLRYPHGKPKI</sequence>
<keyword evidence="1" id="KW-0547">Nucleotide-binding</keyword>
<evidence type="ECO:0000313" key="4">
    <source>
        <dbReference type="Proteomes" id="UP000694228"/>
    </source>
</evidence>
<name>A0A8F5ZEN3_METHU</name>
<dbReference type="Pfam" id="PF15632">
    <property type="entry name" value="ATPgrasp_Ter"/>
    <property type="match status" value="1"/>
</dbReference>
<reference evidence="3 4" key="1">
    <citation type="submission" date="2021-06" db="EMBL/GenBank/DDBJ databases">
        <title>Complete genome sequence of the secondary alcohol utilizing methanogen Methanospirillum hungatei strain GP1.</title>
        <authorList>
            <person name="Day L.A."/>
            <person name="Costa K.C."/>
        </authorList>
    </citation>
    <scope>NUCLEOTIDE SEQUENCE [LARGE SCALE GENOMIC DNA]</scope>
    <source>
        <strain evidence="3 4">GP1</strain>
    </source>
</reference>
<evidence type="ECO:0000259" key="2">
    <source>
        <dbReference type="PROSITE" id="PS50975"/>
    </source>
</evidence>
<dbReference type="Proteomes" id="UP000694228">
    <property type="component" value="Chromosome"/>
</dbReference>
<gene>
    <name evidence="3" type="ORF">KSK55_09245</name>
</gene>
<dbReference type="PROSITE" id="PS50975">
    <property type="entry name" value="ATP_GRASP"/>
    <property type="match status" value="1"/>
</dbReference>
<dbReference type="OrthoDB" id="11959at2157"/>
<evidence type="ECO:0000313" key="3">
    <source>
        <dbReference type="EMBL" id="QXO93564.1"/>
    </source>
</evidence>
<dbReference type="InterPro" id="IPR011761">
    <property type="entry name" value="ATP-grasp"/>
</dbReference>
<dbReference type="GO" id="GO:0046872">
    <property type="term" value="F:metal ion binding"/>
    <property type="evidence" value="ECO:0007669"/>
    <property type="project" value="InterPro"/>
</dbReference>
<organism evidence="3 4">
    <name type="scientific">Methanospirillum hungatei</name>
    <dbReference type="NCBI Taxonomy" id="2203"/>
    <lineage>
        <taxon>Archaea</taxon>
        <taxon>Methanobacteriati</taxon>
        <taxon>Methanobacteriota</taxon>
        <taxon>Stenosarchaea group</taxon>
        <taxon>Methanomicrobia</taxon>
        <taxon>Methanomicrobiales</taxon>
        <taxon>Methanospirillaceae</taxon>
        <taxon>Methanospirillum</taxon>
    </lineage>
</organism>
<dbReference type="EMBL" id="CP077107">
    <property type="protein sequence ID" value="QXO93564.1"/>
    <property type="molecule type" value="Genomic_DNA"/>
</dbReference>
<dbReference type="AlphaFoldDB" id="A0A8F5ZEN3"/>
<proteinExistence type="predicted"/>
<dbReference type="GO" id="GO:0005524">
    <property type="term" value="F:ATP binding"/>
    <property type="evidence" value="ECO:0007669"/>
    <property type="project" value="UniProtKB-UniRule"/>
</dbReference>
<keyword evidence="1" id="KW-0067">ATP-binding</keyword>
<accession>A0A8F5ZEN3</accession>
<protein>
    <submittedName>
        <fullName evidence="3">ATP-grasp domain-containing protein</fullName>
    </submittedName>
</protein>
<feature type="domain" description="ATP-grasp" evidence="2">
    <location>
        <begin position="101"/>
        <end position="294"/>
    </location>
</feature>
<evidence type="ECO:0000256" key="1">
    <source>
        <dbReference type="PROSITE-ProRule" id="PRU00409"/>
    </source>
</evidence>